<dbReference type="PANTHER" id="PTHR38344">
    <property type="entry name" value="UPF0753 PROTEIN AQ_863"/>
    <property type="match status" value="1"/>
</dbReference>
<comment type="similarity">
    <text evidence="6">Belongs to the inorganic carbon transporter (TC 9.A.2) DabA family.</text>
</comment>
<dbReference type="GO" id="GO:0008270">
    <property type="term" value="F:zinc ion binding"/>
    <property type="evidence" value="ECO:0007669"/>
    <property type="project" value="UniProtKB-UniRule"/>
</dbReference>
<sequence>MHDDTTSSDSSTTSTAGDYQPDNLLHVIEHASHFLPAQGPIEVFVHHNTLHAFEHLPFDQAVRAAWKIYGAQPYMSKQRFRELFREGRIAESDLRTVLHEDLGDEECVPVAGLGSRYDLRLAMLLHPMRTAPEDELRWAIAETDALTRFRDDVNLVQIEQMVMATKESLATETLSEPLQSRIASFGRGARTKWGQDDWEAFTLLSLWDTCDTGVELADRTLTTLERPKRLRDVLLIATGEDPDRFVHEMLIRFTATFIDQGFASWNLPHRDQGYFKAFVALYIREMIAGERWAQGLSSELQKIQGARTTAIASIRQSLRLMGVEPQDYETVITQTLLALPGWAGMVAQLADAPHWVDRPLPKDTLVEFLAVRLLLDRLAAKHVAVEQLGFSGSLDQLSDYAWDRANTSQKVHLQNCFLVFQVAQIMGWDWSTLRELDRKQWALIFHELESFDEVHRRRIFQQAYERKYRDESLTAVALTSARAKSRPHTRRRPSFQIACCLDDREESFRRYLEETDPNCETFGAAGFFAVAMNYQGATDANYKPLCPAIVTPNHFVRENVGYTFAGEHRRRAATRRKLGMATHRWHSRSRGFIGGALTSILGSLAAFPLVSRVLFPRLTAQIRRKAGELIKPPPVTQLQLERYKPDPGPEDGNVGYTVEEMIVIVERLLRDIGLTQTFSRIVVITGHGSSSVNNPHESAYNCGACAGKRGGPNARAFAQMANDWRVRRGVAQNGIVIPDDTTFLGAYHNTCDDSVVWYDLDRMPPSHFDLFETVKRTCDEARLRNAHERARRFESCEIDCTPEEALRHVERRSEDLSQVRPEYNHATDALCFVGQREWSRGLFLDRRAFLTSYEPEQDDAEHSILLRILSAAIPVCAGINLEYYFSAVDNIKYGSGTKLPHNIVSLLGVMEGATSDLRTGLYRQMIEIHEPMRILFVIQTTPEAMLSVMDRHEGIGLLCRGDWIQLAVLDHATSKIQLWHDGKFVPFEPEADQLPIAQDSVAWFRGHRENLPFAWCEAATVSDENAESESLVASGMEAGRA</sequence>
<evidence type="ECO:0000256" key="4">
    <source>
        <dbReference type="ARBA" id="ARBA00022833"/>
    </source>
</evidence>
<protein>
    <recommendedName>
        <fullName evidence="6">Probable inorganic carbon transporter subunit DabA</fullName>
    </recommendedName>
</protein>
<keyword evidence="1 6" id="KW-0813">Transport</keyword>
<dbReference type="AlphaFoldDB" id="A0A518G7E5"/>
<reference evidence="7 8" key="1">
    <citation type="submission" date="2019-02" db="EMBL/GenBank/DDBJ databases">
        <title>Deep-cultivation of Planctomycetes and their phenomic and genomic characterization uncovers novel biology.</title>
        <authorList>
            <person name="Wiegand S."/>
            <person name="Jogler M."/>
            <person name="Boedeker C."/>
            <person name="Pinto D."/>
            <person name="Vollmers J."/>
            <person name="Rivas-Marin E."/>
            <person name="Kohn T."/>
            <person name="Peeters S.H."/>
            <person name="Heuer A."/>
            <person name="Rast P."/>
            <person name="Oberbeckmann S."/>
            <person name="Bunk B."/>
            <person name="Jeske O."/>
            <person name="Meyerdierks A."/>
            <person name="Storesund J.E."/>
            <person name="Kallscheuer N."/>
            <person name="Luecker S."/>
            <person name="Lage O.M."/>
            <person name="Pohl T."/>
            <person name="Merkel B.J."/>
            <person name="Hornburger P."/>
            <person name="Mueller R.-W."/>
            <person name="Bruemmer F."/>
            <person name="Labrenz M."/>
            <person name="Spormann A.M."/>
            <person name="Op den Camp H."/>
            <person name="Overmann J."/>
            <person name="Amann R."/>
            <person name="Jetten M.S.M."/>
            <person name="Mascher T."/>
            <person name="Medema M.H."/>
            <person name="Devos D.P."/>
            <person name="Kaster A.-K."/>
            <person name="Ovreas L."/>
            <person name="Rohde M."/>
            <person name="Galperin M.Y."/>
            <person name="Jogler C."/>
        </authorList>
    </citation>
    <scope>NUCLEOTIDE SEQUENCE [LARGE SCALE GENOMIC DNA]</scope>
    <source>
        <strain evidence="7 8">Q31a</strain>
    </source>
</reference>
<dbReference type="GO" id="GO:0005886">
    <property type="term" value="C:plasma membrane"/>
    <property type="evidence" value="ECO:0007669"/>
    <property type="project" value="UniProtKB-SubCell"/>
</dbReference>
<dbReference type="Pfam" id="PF10070">
    <property type="entry name" value="DabA"/>
    <property type="match status" value="1"/>
</dbReference>
<dbReference type="InterPro" id="IPR018752">
    <property type="entry name" value="DabA"/>
</dbReference>
<evidence type="ECO:0000256" key="1">
    <source>
        <dbReference type="ARBA" id="ARBA00022448"/>
    </source>
</evidence>
<dbReference type="RefSeq" id="WP_145078206.1">
    <property type="nucleotide sequence ID" value="NZ_CP036298.1"/>
</dbReference>
<comment type="subcellular location">
    <subcellularLocation>
        <location evidence="6">Cell membrane</location>
        <topology evidence="6">Peripheral membrane protein</topology>
    </subcellularLocation>
</comment>
<organism evidence="7 8">
    <name type="scientific">Aureliella helgolandensis</name>
    <dbReference type="NCBI Taxonomy" id="2527968"/>
    <lineage>
        <taxon>Bacteria</taxon>
        <taxon>Pseudomonadati</taxon>
        <taxon>Planctomycetota</taxon>
        <taxon>Planctomycetia</taxon>
        <taxon>Pirellulales</taxon>
        <taxon>Pirellulaceae</taxon>
        <taxon>Aureliella</taxon>
    </lineage>
</organism>
<keyword evidence="8" id="KW-1185">Reference proteome</keyword>
<dbReference type="HAMAP" id="MF_01871">
    <property type="entry name" value="DabA"/>
    <property type="match status" value="1"/>
</dbReference>
<proteinExistence type="inferred from homology"/>
<keyword evidence="3 6" id="KW-0479">Metal-binding</keyword>
<evidence type="ECO:0000256" key="5">
    <source>
        <dbReference type="ARBA" id="ARBA00023136"/>
    </source>
</evidence>
<feature type="binding site" evidence="6">
    <location>
        <position position="502"/>
    </location>
    <ligand>
        <name>Zn(2+)</name>
        <dbReference type="ChEBI" id="CHEBI:29105"/>
    </ligand>
</feature>
<dbReference type="KEGG" id="ahel:Q31a_28250"/>
<comment type="cofactor">
    <cofactor evidence="6">
        <name>Zn(2+)</name>
        <dbReference type="ChEBI" id="CHEBI:29105"/>
    </cofactor>
</comment>
<keyword evidence="4 6" id="KW-0862">Zinc</keyword>
<name>A0A518G7E5_9BACT</name>
<dbReference type="EMBL" id="CP036298">
    <property type="protein sequence ID" value="QDV24507.1"/>
    <property type="molecule type" value="Genomic_DNA"/>
</dbReference>
<keyword evidence="5 6" id="KW-0472">Membrane</keyword>
<keyword evidence="2 6" id="KW-1003">Cell membrane</keyword>
<evidence type="ECO:0000256" key="6">
    <source>
        <dbReference type="HAMAP-Rule" id="MF_01871"/>
    </source>
</evidence>
<dbReference type="PANTHER" id="PTHR38344:SF1">
    <property type="entry name" value="INORGANIC CARBON TRANSPORTER SUBUNIT DABA-RELATED"/>
    <property type="match status" value="1"/>
</dbReference>
<dbReference type="OrthoDB" id="9805101at2"/>
<evidence type="ECO:0000256" key="3">
    <source>
        <dbReference type="ARBA" id="ARBA00022723"/>
    </source>
</evidence>
<feature type="binding site" evidence="6">
    <location>
        <position position="687"/>
    </location>
    <ligand>
        <name>Zn(2+)</name>
        <dbReference type="ChEBI" id="CHEBI:29105"/>
    </ligand>
</feature>
<comment type="subunit">
    <text evidence="6">Forms a complex with DabB.</text>
</comment>
<feature type="binding site" evidence="6">
    <location>
        <position position="500"/>
    </location>
    <ligand>
        <name>Zn(2+)</name>
        <dbReference type="ChEBI" id="CHEBI:29105"/>
    </ligand>
</feature>
<dbReference type="Proteomes" id="UP000318017">
    <property type="component" value="Chromosome"/>
</dbReference>
<gene>
    <name evidence="6" type="primary">dabA</name>
    <name evidence="7" type="ORF">Q31a_28250</name>
</gene>
<evidence type="ECO:0000313" key="7">
    <source>
        <dbReference type="EMBL" id="QDV24507.1"/>
    </source>
</evidence>
<evidence type="ECO:0000313" key="8">
    <source>
        <dbReference type="Proteomes" id="UP000318017"/>
    </source>
</evidence>
<accession>A0A518G7E5</accession>
<evidence type="ECO:0000256" key="2">
    <source>
        <dbReference type="ARBA" id="ARBA00022475"/>
    </source>
</evidence>
<comment type="function">
    <text evidence="6">Part of an energy-coupled inorganic carbon pump.</text>
</comment>
<feature type="binding site" evidence="6">
    <location>
        <position position="702"/>
    </location>
    <ligand>
        <name>Zn(2+)</name>
        <dbReference type="ChEBI" id="CHEBI:29105"/>
    </ligand>
</feature>